<evidence type="ECO:0000256" key="3">
    <source>
        <dbReference type="ARBA" id="ARBA00022448"/>
    </source>
</evidence>
<evidence type="ECO:0000313" key="9">
    <source>
        <dbReference type="Proteomes" id="UP000295719"/>
    </source>
</evidence>
<dbReference type="SUPFAM" id="SSF53850">
    <property type="entry name" value="Periplasmic binding protein-like II"/>
    <property type="match status" value="1"/>
</dbReference>
<dbReference type="GO" id="GO:0042597">
    <property type="term" value="C:periplasmic space"/>
    <property type="evidence" value="ECO:0007669"/>
    <property type="project" value="UniProtKB-SubCell"/>
</dbReference>
<dbReference type="RefSeq" id="WP_131864713.1">
    <property type="nucleotide sequence ID" value="NZ_SMCR01000003.1"/>
</dbReference>
<evidence type="ECO:0000256" key="4">
    <source>
        <dbReference type="ARBA" id="ARBA00022729"/>
    </source>
</evidence>
<gene>
    <name evidence="8" type="ORF">EDC52_10313</name>
</gene>
<dbReference type="GO" id="GO:0030313">
    <property type="term" value="C:cell envelope"/>
    <property type="evidence" value="ECO:0007669"/>
    <property type="project" value="UniProtKB-ARBA"/>
</dbReference>
<evidence type="ECO:0000256" key="5">
    <source>
        <dbReference type="ARBA" id="ARBA00049629"/>
    </source>
</evidence>
<protein>
    <recommendedName>
        <fullName evidence="6">Probable sugar-binding periplasmic protein</fullName>
    </recommendedName>
</protein>
<dbReference type="InterPro" id="IPR050490">
    <property type="entry name" value="Bact_solute-bd_prot1"/>
</dbReference>
<accession>A0A4V2W506</accession>
<dbReference type="Pfam" id="PF13416">
    <property type="entry name" value="SBP_bac_8"/>
    <property type="match status" value="1"/>
</dbReference>
<proteinExistence type="inferred from homology"/>
<evidence type="ECO:0000256" key="2">
    <source>
        <dbReference type="ARBA" id="ARBA00008520"/>
    </source>
</evidence>
<dbReference type="PANTHER" id="PTHR43649:SF28">
    <property type="entry name" value="BINDING PROTEIN COMPONENT OF ABC SUGAR TRANSPORTER-RELATED"/>
    <property type="match status" value="1"/>
</dbReference>
<dbReference type="AlphaFoldDB" id="A0A4V2W506"/>
<dbReference type="EMBL" id="SMCR01000003">
    <property type="protein sequence ID" value="TCV97939.1"/>
    <property type="molecule type" value="Genomic_DNA"/>
</dbReference>
<keyword evidence="3" id="KW-0813">Transport</keyword>
<dbReference type="OrthoDB" id="9766758at2"/>
<organism evidence="8 9">
    <name type="scientific">Biostraticola tofi</name>
    <dbReference type="NCBI Taxonomy" id="466109"/>
    <lineage>
        <taxon>Bacteria</taxon>
        <taxon>Pseudomonadati</taxon>
        <taxon>Pseudomonadota</taxon>
        <taxon>Gammaproteobacteria</taxon>
        <taxon>Enterobacterales</taxon>
        <taxon>Bruguierivoracaceae</taxon>
        <taxon>Biostraticola</taxon>
    </lineage>
</organism>
<reference evidence="8 9" key="1">
    <citation type="submission" date="2019-03" db="EMBL/GenBank/DDBJ databases">
        <title>Genomic Encyclopedia of Type Strains, Phase IV (KMG-IV): sequencing the most valuable type-strain genomes for metagenomic binning, comparative biology and taxonomic classification.</title>
        <authorList>
            <person name="Goeker M."/>
        </authorList>
    </citation>
    <scope>NUCLEOTIDE SEQUENCE [LARGE SCALE GENOMIC DNA]</scope>
    <source>
        <strain evidence="8 9">DSM 19580</strain>
    </source>
</reference>
<evidence type="ECO:0000256" key="6">
    <source>
        <dbReference type="ARBA" id="ARBA00049753"/>
    </source>
</evidence>
<sequence length="429" mass="46808">MKPGITLAAATLITVCASGIAQAQSAPTSEVWTYWGSGSELAAINGLMAVSNKMYPETPIKQRSISGSTTEMRQALQVGFLGGNIPAVWQSALGQELKNFVDSGRLAPVDDIWQQVKGDSLFPKGLARVVTFNGKHYGIPLNMHTVSNIFYNKQIFDKLHLTPPKSWEEYSAVSKALKNAGYEVLANAGGNNWTAYNLYAPLVSTLGSDGYYRLASGDMPFNSPEVRKAFVLFTEMYAKNYMKDWSGYTWSSAADRLVQGKVAMYQMGDWVAAYLKEKGMQPGIDFNFFPAPGLSGATVVQVDVLARAETGNAIKNQAGKNFLLAAASAEGQRAFNGPKGSVTANMTVDDSIYDTIGKKTWGELQQSNQLQKVLPNFKFLLPVELSEELGNQIAAYAQNPSPEGLDAMLNSLEQQRQTLKKDEGVFVKW</sequence>
<feature type="signal peptide" evidence="7">
    <location>
        <begin position="1"/>
        <end position="23"/>
    </location>
</feature>
<feature type="chain" id="PRO_5020487001" description="Probable sugar-binding periplasmic protein" evidence="7">
    <location>
        <begin position="24"/>
        <end position="429"/>
    </location>
</feature>
<comment type="function">
    <text evidence="5">Part of a binding-protein-dependent transport system for a sugar.</text>
</comment>
<evidence type="ECO:0000313" key="8">
    <source>
        <dbReference type="EMBL" id="TCV97939.1"/>
    </source>
</evidence>
<comment type="caution">
    <text evidence="8">The sequence shown here is derived from an EMBL/GenBank/DDBJ whole genome shotgun (WGS) entry which is preliminary data.</text>
</comment>
<name>A0A4V2W506_9GAMM</name>
<dbReference type="PANTHER" id="PTHR43649">
    <property type="entry name" value="ARABINOSE-BINDING PROTEIN-RELATED"/>
    <property type="match status" value="1"/>
</dbReference>
<keyword evidence="4 7" id="KW-0732">Signal</keyword>
<dbReference type="InterPro" id="IPR006059">
    <property type="entry name" value="SBP"/>
</dbReference>
<comment type="subcellular location">
    <subcellularLocation>
        <location evidence="1">Periplasm</location>
    </subcellularLocation>
</comment>
<evidence type="ECO:0000256" key="7">
    <source>
        <dbReference type="SAM" id="SignalP"/>
    </source>
</evidence>
<dbReference type="Gene3D" id="3.40.190.10">
    <property type="entry name" value="Periplasmic binding protein-like II"/>
    <property type="match status" value="2"/>
</dbReference>
<keyword evidence="9" id="KW-1185">Reference proteome</keyword>
<evidence type="ECO:0000256" key="1">
    <source>
        <dbReference type="ARBA" id="ARBA00004418"/>
    </source>
</evidence>
<comment type="similarity">
    <text evidence="2">Belongs to the bacterial solute-binding protein 1 family.</text>
</comment>
<dbReference type="Proteomes" id="UP000295719">
    <property type="component" value="Unassembled WGS sequence"/>
</dbReference>